<evidence type="ECO:0000256" key="3">
    <source>
        <dbReference type="ARBA" id="ARBA00040298"/>
    </source>
</evidence>
<dbReference type="Proteomes" id="UP000215506">
    <property type="component" value="Unassembled WGS sequence"/>
</dbReference>
<comment type="function">
    <text evidence="1">Probable oxidoreductase that may play a role as regulator of mitochondrial function.</text>
</comment>
<comment type="subunit">
    <text evidence="2">Interacts with COX5B; this interaction may contribute to localize PYROXD2 to the inner face of the inner mitochondrial membrane.</text>
</comment>
<dbReference type="GO" id="GO:0016491">
    <property type="term" value="F:oxidoreductase activity"/>
    <property type="evidence" value="ECO:0007669"/>
    <property type="project" value="UniProtKB-KW"/>
</dbReference>
<keyword evidence="5" id="KW-0560">Oxidoreductase</keyword>
<keyword evidence="6" id="KW-1185">Reference proteome</keyword>
<dbReference type="InterPro" id="IPR002937">
    <property type="entry name" value="Amino_oxidase"/>
</dbReference>
<organism evidence="5 6">
    <name type="scientific">Nocardia cerradoensis</name>
    <dbReference type="NCBI Taxonomy" id="85688"/>
    <lineage>
        <taxon>Bacteria</taxon>
        <taxon>Bacillati</taxon>
        <taxon>Actinomycetota</taxon>
        <taxon>Actinomycetes</taxon>
        <taxon>Mycobacteriales</taxon>
        <taxon>Nocardiaceae</taxon>
        <taxon>Nocardia</taxon>
    </lineage>
</organism>
<dbReference type="InterPro" id="IPR036188">
    <property type="entry name" value="FAD/NAD-bd_sf"/>
</dbReference>
<accession>A0A231H3J7</accession>
<dbReference type="SUPFAM" id="SSF51905">
    <property type="entry name" value="FAD/NAD(P)-binding domain"/>
    <property type="match status" value="1"/>
</dbReference>
<reference evidence="5 6" key="1">
    <citation type="submission" date="2017-07" db="EMBL/GenBank/DDBJ databases">
        <title>First draft Genome Sequence of Nocardia cerradoensis isolated from human infection.</title>
        <authorList>
            <person name="Carrasco G."/>
        </authorList>
    </citation>
    <scope>NUCLEOTIDE SEQUENCE [LARGE SCALE GENOMIC DNA]</scope>
    <source>
        <strain evidence="5 6">CNM20130759</strain>
    </source>
</reference>
<protein>
    <recommendedName>
        <fullName evidence="3">Pyridine nucleotide-disulfide oxidoreductase domain-containing protein 2</fullName>
    </recommendedName>
</protein>
<name>A0A231H3J7_9NOCA</name>
<evidence type="ECO:0000313" key="5">
    <source>
        <dbReference type="EMBL" id="OXR43420.1"/>
    </source>
</evidence>
<dbReference type="Gene3D" id="3.50.50.60">
    <property type="entry name" value="FAD/NAD(P)-binding domain"/>
    <property type="match status" value="2"/>
</dbReference>
<dbReference type="Pfam" id="PF01593">
    <property type="entry name" value="Amino_oxidase"/>
    <property type="match status" value="1"/>
</dbReference>
<comment type="caution">
    <text evidence="5">The sequence shown here is derived from an EMBL/GenBank/DDBJ whole genome shotgun (WGS) entry which is preliminary data.</text>
</comment>
<evidence type="ECO:0000256" key="1">
    <source>
        <dbReference type="ARBA" id="ARBA00037217"/>
    </source>
</evidence>
<evidence type="ECO:0000259" key="4">
    <source>
        <dbReference type="Pfam" id="PF01593"/>
    </source>
</evidence>
<dbReference type="PANTHER" id="PTHR10668:SF105">
    <property type="entry name" value="DEHYDROGENASE-RELATED"/>
    <property type="match status" value="1"/>
</dbReference>
<evidence type="ECO:0000313" key="6">
    <source>
        <dbReference type="Proteomes" id="UP000215506"/>
    </source>
</evidence>
<proteinExistence type="predicted"/>
<feature type="domain" description="Amine oxidase" evidence="4">
    <location>
        <begin position="30"/>
        <end position="509"/>
    </location>
</feature>
<evidence type="ECO:0000256" key="2">
    <source>
        <dbReference type="ARBA" id="ARBA00038825"/>
    </source>
</evidence>
<dbReference type="EMBL" id="NGAF01000009">
    <property type="protein sequence ID" value="OXR43420.1"/>
    <property type="molecule type" value="Genomic_DNA"/>
</dbReference>
<dbReference type="AlphaFoldDB" id="A0A231H3J7"/>
<dbReference type="PANTHER" id="PTHR10668">
    <property type="entry name" value="PHYTOENE DEHYDROGENASE"/>
    <property type="match status" value="1"/>
</dbReference>
<gene>
    <name evidence="5" type="primary">crtD</name>
    <name evidence="5" type="ORF">B7C42_04287</name>
</gene>
<sequence length="546" mass="57955">MPVSSPTPGGSAPLDAEPVDAVIIGGGHNGLVSAALLADHGWDVVVLEAQDTAGGAVRSAELVPGYRMDLFSAFYPMAGASPALRGLGLEDHGLRWSRAPIVYGHPRSPEDTDAAVVHPDAEITAEALARRDARDGRTWMRLVEQWRQVREHLLGSFLGPFPPVRGAAGLWRDLGSADLFRYLRFLMLPVGRMVDEQFHDEAAKLLIMGNAMHADVPVDAPGSGVYGYLLTMLAQEGGFPVPVGGAGALSAALVHRAESAGARVHCGQPVERVVIRNGRADGVITAAGQMVRARKAVIADIDAPTLYTRLLADADLPQRLRADLERFTWDAPTVKVNYALSEPIPWRSKQLREAGTVHLGADRAGLARWTTDIGTGVVPHTPFMLFGQMTTADPSRSAPGTESAWAYTHLPRGVTDDAAADLLAERVDAVLEAHAPGFGSRIHARIVQRPSDLHSADGNLVGGAVNGGTSQLHQQLVFRPVPGLGRPETVVPGLYLGSASAHPGGGVHGTCGANAARAALADSRPTGWPRRKLLSRLHTALYDIDR</sequence>